<dbReference type="InterPro" id="IPR014776">
    <property type="entry name" value="4pyrrole_Mease_sub2"/>
</dbReference>
<dbReference type="CDD" id="cd11647">
    <property type="entry name" value="DHP5_DphB"/>
    <property type="match status" value="1"/>
</dbReference>
<dbReference type="EC" id="2.1.1.98" evidence="6"/>
<dbReference type="Pfam" id="PF00590">
    <property type="entry name" value="TP_methylase"/>
    <property type="match status" value="1"/>
</dbReference>
<evidence type="ECO:0000256" key="7">
    <source>
        <dbReference type="PIRSR" id="PIRSR036432-1"/>
    </source>
</evidence>
<feature type="binding site" evidence="6 7">
    <location>
        <position position="9"/>
    </location>
    <ligand>
        <name>S-adenosyl-L-methionine</name>
        <dbReference type="ChEBI" id="CHEBI:59789"/>
    </ligand>
</feature>
<feature type="binding site" evidence="6 7">
    <location>
        <position position="164"/>
    </location>
    <ligand>
        <name>S-adenosyl-L-methionine</name>
        <dbReference type="ChEBI" id="CHEBI:59789"/>
    </ligand>
</feature>
<accession>A0A371NC87</accession>
<dbReference type="AlphaFoldDB" id="A0A371NC87"/>
<comment type="subunit">
    <text evidence="6">Homodimer.</text>
</comment>
<dbReference type="GeneID" id="77404259"/>
<dbReference type="EMBL" id="QREL01000004">
    <property type="protein sequence ID" value="REE24686.1"/>
    <property type="molecule type" value="Genomic_DNA"/>
</dbReference>
<reference evidence="9 10" key="1">
    <citation type="submission" date="2018-07" db="EMBL/GenBank/DDBJ databases">
        <title>Genomic Encyclopedia of Type Strains, Phase IV (KMG-IV): sequencing the most valuable type-strain genomes for metagenomic binning, comparative biology and taxonomic classification.</title>
        <authorList>
            <person name="Goeker M."/>
        </authorList>
    </citation>
    <scope>NUCLEOTIDE SEQUENCE [LARGE SCALE GENOMIC DNA]</scope>
    <source>
        <strain evidence="9 10">DSM 7466</strain>
    </source>
</reference>
<dbReference type="InterPro" id="IPR004551">
    <property type="entry name" value="Dphthn_synthase"/>
</dbReference>
<comment type="similarity">
    <text evidence="2 6">Belongs to the diphthine synthase family.</text>
</comment>
<gene>
    <name evidence="6" type="primary">dphB</name>
    <name evidence="9" type="ORF">C7452_1796</name>
</gene>
<evidence type="ECO:0000313" key="10">
    <source>
        <dbReference type="Proteomes" id="UP000256864"/>
    </source>
</evidence>
<dbReference type="UniPathway" id="UPA00559"/>
<evidence type="ECO:0000313" key="9">
    <source>
        <dbReference type="EMBL" id="REE24686.1"/>
    </source>
</evidence>
<dbReference type="SUPFAM" id="SSF53790">
    <property type="entry name" value="Tetrapyrrole methylase"/>
    <property type="match status" value="1"/>
</dbReference>
<evidence type="ECO:0000259" key="8">
    <source>
        <dbReference type="Pfam" id="PF00590"/>
    </source>
</evidence>
<evidence type="ECO:0000256" key="2">
    <source>
        <dbReference type="ARBA" id="ARBA00006729"/>
    </source>
</evidence>
<dbReference type="InterPro" id="IPR035996">
    <property type="entry name" value="4pyrrol_Methylase_sf"/>
</dbReference>
<dbReference type="InterPro" id="IPR000878">
    <property type="entry name" value="4pyrrol_Mease"/>
</dbReference>
<feature type="domain" description="Tetrapyrrole methylase" evidence="8">
    <location>
        <begin position="1"/>
        <end position="218"/>
    </location>
</feature>
<dbReference type="PIRSF" id="PIRSF036432">
    <property type="entry name" value="Diphthine_synth"/>
    <property type="match status" value="1"/>
</dbReference>
<comment type="catalytic activity">
    <reaction evidence="6">
        <text>2-[(3S)-amino-3-carboxypropyl]-L-histidyl-[translation elongation factor 2] + 3 S-adenosyl-L-methionine = diphthine-[translation elongation factor 2] + 3 S-adenosyl-L-homocysteine + 3 H(+)</text>
        <dbReference type="Rhea" id="RHEA:36415"/>
        <dbReference type="Rhea" id="RHEA-COMP:9749"/>
        <dbReference type="Rhea" id="RHEA-COMP:10172"/>
        <dbReference type="ChEBI" id="CHEBI:15378"/>
        <dbReference type="ChEBI" id="CHEBI:57856"/>
        <dbReference type="ChEBI" id="CHEBI:59789"/>
        <dbReference type="ChEBI" id="CHEBI:73995"/>
        <dbReference type="ChEBI" id="CHEBI:82696"/>
        <dbReference type="EC" id="2.1.1.98"/>
    </reaction>
</comment>
<feature type="binding site" evidence="6 7">
    <location>
        <begin position="112"/>
        <end position="113"/>
    </location>
    <ligand>
        <name>S-adenosyl-L-methionine</name>
        <dbReference type="ChEBI" id="CHEBI:59789"/>
    </ligand>
</feature>
<proteinExistence type="inferred from homology"/>
<feature type="binding site" evidence="6 7">
    <location>
        <position position="84"/>
    </location>
    <ligand>
        <name>S-adenosyl-L-methionine</name>
        <dbReference type="ChEBI" id="CHEBI:59789"/>
    </ligand>
</feature>
<evidence type="ECO:0000256" key="3">
    <source>
        <dbReference type="ARBA" id="ARBA00022603"/>
    </source>
</evidence>
<sequence>MLYIIGLGLYDENDISIKGLRAIEDCDEVYAEFYTAMLQGSSLSAIERRIGRNVKVLGRGEIEEERIPIERALELDVALLVAGDPLVATTHTELLIDAHRRGIETRVIHSSSIISAAPGLAGLQAYKFGRIITIPFTSDNYFPTSPYTNIGENLKAGSHSLVLLDIEAHRNRYMTASEGLRYLLKASEKLDDDTISGENLAVVIARAGSEKPLVRADRIAALVDEDFGDPLHCLVVPAGLHFIEADYLVEIAGAPRAVVERMIL</sequence>
<dbReference type="RefSeq" id="WP_115892900.1">
    <property type="nucleotide sequence ID" value="NZ_QREL01000004.1"/>
</dbReference>
<feature type="binding site" evidence="6 7">
    <location>
        <position position="207"/>
    </location>
    <ligand>
        <name>S-adenosyl-L-methionine</name>
        <dbReference type="ChEBI" id="CHEBI:59789"/>
    </ligand>
</feature>
<dbReference type="Proteomes" id="UP000256864">
    <property type="component" value="Unassembled WGS sequence"/>
</dbReference>
<keyword evidence="3 6" id="KW-0489">Methyltransferase</keyword>
<comment type="pathway">
    <text evidence="1 6">Protein modification; peptidyl-diphthamide biosynthesis.</text>
</comment>
<dbReference type="HAMAP" id="MF_01084">
    <property type="entry name" value="Diphthine_synth"/>
    <property type="match status" value="1"/>
</dbReference>
<comment type="caution">
    <text evidence="9">The sequence shown here is derived from an EMBL/GenBank/DDBJ whole genome shotgun (WGS) entry which is preliminary data.</text>
</comment>
<evidence type="ECO:0000256" key="1">
    <source>
        <dbReference type="ARBA" id="ARBA00005156"/>
    </source>
</evidence>
<dbReference type="Gene3D" id="3.30.950.10">
    <property type="entry name" value="Methyltransferase, Cobalt-precorrin-4 Transmethylase, Domain 2"/>
    <property type="match status" value="1"/>
</dbReference>
<dbReference type="GO" id="GO:0032259">
    <property type="term" value="P:methylation"/>
    <property type="evidence" value="ECO:0007669"/>
    <property type="project" value="UniProtKB-KW"/>
</dbReference>
<dbReference type="Gene3D" id="3.40.1010.10">
    <property type="entry name" value="Cobalt-precorrin-4 Transmethylase, Domain 1"/>
    <property type="match status" value="1"/>
</dbReference>
<feature type="binding site" evidence="6 7">
    <location>
        <position position="232"/>
    </location>
    <ligand>
        <name>S-adenosyl-L-methionine</name>
        <dbReference type="ChEBI" id="CHEBI:59789"/>
    </ligand>
</feature>
<evidence type="ECO:0000256" key="6">
    <source>
        <dbReference type="HAMAP-Rule" id="MF_01084"/>
    </source>
</evidence>
<keyword evidence="5 6" id="KW-0949">S-adenosyl-L-methionine</keyword>
<keyword evidence="10" id="KW-1185">Reference proteome</keyword>
<organism evidence="9 10">
    <name type="scientific">Methanothermobacter defluvii</name>
    <dbReference type="NCBI Taxonomy" id="49339"/>
    <lineage>
        <taxon>Archaea</taxon>
        <taxon>Methanobacteriati</taxon>
        <taxon>Methanobacteriota</taxon>
        <taxon>Methanomada group</taxon>
        <taxon>Methanobacteria</taxon>
        <taxon>Methanobacteriales</taxon>
        <taxon>Methanobacteriaceae</taxon>
        <taxon>Methanothermobacter</taxon>
    </lineage>
</organism>
<comment type="function">
    <text evidence="6">S-adenosyl-L-methionine-dependent methyltransferase that catalyzes the trimethylation of the amino group of the modified target histidine residue in translation elongation factor 2 (EF-2), to form an intermediate called diphthine. The three successive methylation reactions represent the second step of diphthamide biosynthesis.</text>
</comment>
<keyword evidence="4 6" id="KW-0808">Transferase</keyword>
<dbReference type="PANTHER" id="PTHR10882">
    <property type="entry name" value="DIPHTHINE SYNTHASE"/>
    <property type="match status" value="1"/>
</dbReference>
<name>A0A371NC87_9EURY</name>
<feature type="binding site" evidence="6 7">
    <location>
        <position position="87"/>
    </location>
    <ligand>
        <name>S-adenosyl-L-methionine</name>
        <dbReference type="ChEBI" id="CHEBI:59789"/>
    </ligand>
</feature>
<dbReference type="GO" id="GO:0004164">
    <property type="term" value="F:diphthine synthase activity"/>
    <property type="evidence" value="ECO:0007669"/>
    <property type="project" value="UniProtKB-UniRule"/>
</dbReference>
<protein>
    <recommendedName>
        <fullName evidence="6">Diphthine synthase</fullName>
        <ecNumber evidence="6">2.1.1.98</ecNumber>
    </recommendedName>
    <alternativeName>
        <fullName evidence="6">Diphthamide biosynthesis methyltransferase</fullName>
    </alternativeName>
</protein>
<dbReference type="GO" id="GO:0017183">
    <property type="term" value="P:protein histidyl modification to diphthamide"/>
    <property type="evidence" value="ECO:0007669"/>
    <property type="project" value="UniProtKB-UniRule"/>
</dbReference>
<dbReference type="InterPro" id="IPR014777">
    <property type="entry name" value="4pyrrole_Mease_sub1"/>
</dbReference>
<evidence type="ECO:0000256" key="5">
    <source>
        <dbReference type="ARBA" id="ARBA00022691"/>
    </source>
</evidence>
<dbReference type="NCBIfam" id="TIGR00522">
    <property type="entry name" value="dph5"/>
    <property type="match status" value="1"/>
</dbReference>
<dbReference type="PANTHER" id="PTHR10882:SF0">
    <property type="entry name" value="DIPHTHINE METHYL ESTER SYNTHASE"/>
    <property type="match status" value="1"/>
</dbReference>
<evidence type="ECO:0000256" key="4">
    <source>
        <dbReference type="ARBA" id="ARBA00022679"/>
    </source>
</evidence>